<feature type="non-terminal residue" evidence="1">
    <location>
        <position position="1"/>
    </location>
</feature>
<sequence>LGENLNIALIVQSTLVHSRLVGSRIAVAPAEEEDPPVDFPSSPSPSAIAPTKFDLSSQPSALGALRDRYSILGDRAREDDICQKCRIGSEGQRDMVYGGGFDMVETVSFLHYVSSSRLFLLDLQRFQLKQSDIFVKTLTDKSATLLSTLERGEDRKDPPSRSYERLTFESTTTIRLAMSIVRYTVRYYSMTHNYFYEEWYNYILLTQAEHKSQVAQSLEASPRKSDVGLRVARRGARDLRSRIDLGLEIEDINQRSATLVHVGGRYADANRNGSFSAVCCVYPCCAR</sequence>
<reference evidence="1 2" key="1">
    <citation type="submission" date="2015-09" db="EMBL/GenBank/DDBJ databases">
        <title>Trachymyrmex cornetzi WGS genome.</title>
        <authorList>
            <person name="Nygaard S."/>
            <person name="Hu H."/>
            <person name="Boomsma J."/>
            <person name="Zhang G."/>
        </authorList>
    </citation>
    <scope>NUCLEOTIDE SEQUENCE [LARGE SCALE GENOMIC DNA]</scope>
    <source>
        <strain evidence="1">Tcor2-1</strain>
        <tissue evidence="1">Whole body</tissue>
    </source>
</reference>
<accession>A0A195E5X1</accession>
<dbReference type="AlphaFoldDB" id="A0A195E5X1"/>
<name>A0A195E5X1_9HYME</name>
<evidence type="ECO:0000313" key="2">
    <source>
        <dbReference type="Proteomes" id="UP000078492"/>
    </source>
</evidence>
<protein>
    <submittedName>
        <fullName evidence="1">Uncharacterized protein</fullName>
    </submittedName>
</protein>
<dbReference type="EMBL" id="KQ979608">
    <property type="protein sequence ID" value="KYN20486.1"/>
    <property type="molecule type" value="Genomic_DNA"/>
</dbReference>
<organism evidence="1 2">
    <name type="scientific">Trachymyrmex cornetzi</name>
    <dbReference type="NCBI Taxonomy" id="471704"/>
    <lineage>
        <taxon>Eukaryota</taxon>
        <taxon>Metazoa</taxon>
        <taxon>Ecdysozoa</taxon>
        <taxon>Arthropoda</taxon>
        <taxon>Hexapoda</taxon>
        <taxon>Insecta</taxon>
        <taxon>Pterygota</taxon>
        <taxon>Neoptera</taxon>
        <taxon>Endopterygota</taxon>
        <taxon>Hymenoptera</taxon>
        <taxon>Apocrita</taxon>
        <taxon>Aculeata</taxon>
        <taxon>Formicoidea</taxon>
        <taxon>Formicidae</taxon>
        <taxon>Myrmicinae</taxon>
        <taxon>Trachymyrmex</taxon>
    </lineage>
</organism>
<dbReference type="Proteomes" id="UP000078492">
    <property type="component" value="Unassembled WGS sequence"/>
</dbReference>
<evidence type="ECO:0000313" key="1">
    <source>
        <dbReference type="EMBL" id="KYN20486.1"/>
    </source>
</evidence>
<keyword evidence="2" id="KW-1185">Reference proteome</keyword>
<gene>
    <name evidence="1" type="ORF">ALC57_07392</name>
</gene>
<proteinExistence type="predicted"/>